<dbReference type="Pfam" id="PF18086">
    <property type="entry name" value="PPIP5K2_N"/>
    <property type="match status" value="1"/>
</dbReference>
<comment type="catalytic activity">
    <reaction evidence="2">
        <text>1D-myo-inositol hexakisphosphate + ATP = 1-diphospho-1D-myo-inositol 2,3,4,5,6-pentakisphosphate + ADP</text>
        <dbReference type="Rhea" id="RHEA:37459"/>
        <dbReference type="ChEBI" id="CHEBI:30616"/>
        <dbReference type="ChEBI" id="CHEBI:58130"/>
        <dbReference type="ChEBI" id="CHEBI:74946"/>
        <dbReference type="ChEBI" id="CHEBI:456216"/>
        <dbReference type="EC" id="2.7.4.24"/>
    </reaction>
    <physiologicalReaction direction="left-to-right" evidence="2">
        <dbReference type="Rhea" id="RHEA:37460"/>
    </physiologicalReaction>
</comment>
<proteinExistence type="predicted"/>
<evidence type="ECO:0000313" key="4">
    <source>
        <dbReference type="EMBL" id="GJT49394.1"/>
    </source>
</evidence>
<reference evidence="4" key="2">
    <citation type="submission" date="2022-01" db="EMBL/GenBank/DDBJ databases">
        <authorList>
            <person name="Yamashiro T."/>
            <person name="Shiraishi A."/>
            <person name="Satake H."/>
            <person name="Nakayama K."/>
        </authorList>
    </citation>
    <scope>NUCLEOTIDE SEQUENCE</scope>
</reference>
<feature type="domain" description="VIP1 N-terminal" evidence="3">
    <location>
        <begin position="16"/>
        <end position="63"/>
    </location>
</feature>
<dbReference type="EMBL" id="BQNB010016235">
    <property type="protein sequence ID" value="GJT49394.1"/>
    <property type="molecule type" value="Genomic_DNA"/>
</dbReference>
<evidence type="ECO:0000256" key="1">
    <source>
        <dbReference type="ARBA" id="ARBA00033696"/>
    </source>
</evidence>
<accession>A0ABQ5EEP7</accession>
<evidence type="ECO:0000313" key="5">
    <source>
        <dbReference type="Proteomes" id="UP001151760"/>
    </source>
</evidence>
<evidence type="ECO:0000259" key="3">
    <source>
        <dbReference type="Pfam" id="PF18086"/>
    </source>
</evidence>
<reference evidence="4" key="1">
    <citation type="journal article" date="2022" name="Int. J. Mol. Sci.">
        <title>Draft Genome of Tanacetum Coccineum: Genomic Comparison of Closely Related Tanacetum-Family Plants.</title>
        <authorList>
            <person name="Yamashiro T."/>
            <person name="Shiraishi A."/>
            <person name="Nakayama K."/>
            <person name="Satake H."/>
        </authorList>
    </citation>
    <scope>NUCLEOTIDE SEQUENCE</scope>
</reference>
<protein>
    <submittedName>
        <fullName evidence="4">Inositol hexakisphosphate and diphosphoinositol-pentakisphosphate kinase VIP2-like protein isoform X1</fullName>
    </submittedName>
</protein>
<feature type="non-terminal residue" evidence="4">
    <location>
        <position position="1"/>
    </location>
</feature>
<dbReference type="PANTHER" id="PTHR12750">
    <property type="entry name" value="DIPHOSPHOINOSITOL PENTAKISPHOSPHATE KINASE"/>
    <property type="match status" value="1"/>
</dbReference>
<dbReference type="Gene3D" id="3.40.50.11950">
    <property type="match status" value="1"/>
</dbReference>
<dbReference type="InterPro" id="IPR040557">
    <property type="entry name" value="VIP1_N"/>
</dbReference>
<gene>
    <name evidence="4" type="ORF">Tco_0975551</name>
</gene>
<name>A0ABQ5EEP7_9ASTR</name>
<organism evidence="4 5">
    <name type="scientific">Tanacetum coccineum</name>
    <dbReference type="NCBI Taxonomy" id="301880"/>
    <lineage>
        <taxon>Eukaryota</taxon>
        <taxon>Viridiplantae</taxon>
        <taxon>Streptophyta</taxon>
        <taxon>Embryophyta</taxon>
        <taxon>Tracheophyta</taxon>
        <taxon>Spermatophyta</taxon>
        <taxon>Magnoliopsida</taxon>
        <taxon>eudicotyledons</taxon>
        <taxon>Gunneridae</taxon>
        <taxon>Pentapetalae</taxon>
        <taxon>asterids</taxon>
        <taxon>campanulids</taxon>
        <taxon>Asterales</taxon>
        <taxon>Asteraceae</taxon>
        <taxon>Asteroideae</taxon>
        <taxon>Anthemideae</taxon>
        <taxon>Anthemidinae</taxon>
        <taxon>Tanacetum</taxon>
    </lineage>
</organism>
<dbReference type="InterPro" id="IPR037446">
    <property type="entry name" value="His_Pase_VIP1"/>
</dbReference>
<keyword evidence="5" id="KW-1185">Reference proteome</keyword>
<dbReference type="Proteomes" id="UP001151760">
    <property type="component" value="Unassembled WGS sequence"/>
</dbReference>
<comment type="catalytic activity">
    <reaction evidence="1">
        <text>5-diphospho-1D-myo-inositol 1,2,3,4,6-pentakisphosphate + ATP + H(+) = 1,5-bis(diphospho)-1D-myo-inositol 2,3,4,6-tetrakisphosphate + ADP</text>
        <dbReference type="Rhea" id="RHEA:10276"/>
        <dbReference type="ChEBI" id="CHEBI:15378"/>
        <dbReference type="ChEBI" id="CHEBI:30616"/>
        <dbReference type="ChEBI" id="CHEBI:58628"/>
        <dbReference type="ChEBI" id="CHEBI:77983"/>
        <dbReference type="ChEBI" id="CHEBI:456216"/>
        <dbReference type="EC" id="2.7.4.24"/>
    </reaction>
    <physiologicalReaction direction="left-to-right" evidence="1">
        <dbReference type="Rhea" id="RHEA:10277"/>
    </physiologicalReaction>
</comment>
<comment type="caution">
    <text evidence="4">The sequence shown here is derived from an EMBL/GenBank/DDBJ whole genome shotgun (WGS) entry which is preliminary data.</text>
</comment>
<dbReference type="PANTHER" id="PTHR12750:SF9">
    <property type="entry name" value="INOSITOL HEXAKISPHOSPHATE AND DIPHOSPHOINOSITOL-PENTAKISPHOSPHATE KINASE"/>
    <property type="match status" value="1"/>
</dbReference>
<sequence length="110" mass="12218">KANSGHLLEVWKIASSIIHFGGRDILEEPIERWPICDLLIAIHSSGYPLEKAEAYVALRKSSCGRAERKLTLSHDAIGDDSADKVGKDMGGVRPGDLRYNQSHVSVMWYI</sequence>
<evidence type="ECO:0000256" key="2">
    <source>
        <dbReference type="ARBA" id="ARBA00034629"/>
    </source>
</evidence>